<dbReference type="AlphaFoldDB" id="A0A432WCC2"/>
<dbReference type="Proteomes" id="UP000288405">
    <property type="component" value="Unassembled WGS sequence"/>
</dbReference>
<evidence type="ECO:0000313" key="3">
    <source>
        <dbReference type="Proteomes" id="UP000288405"/>
    </source>
</evidence>
<dbReference type="RefSeq" id="WP_126777738.1">
    <property type="nucleotide sequence ID" value="NZ_PIPM01000019.1"/>
</dbReference>
<feature type="chain" id="PRO_5019350344" description="Outer membrane protein beta-barrel domain-containing protein" evidence="1">
    <location>
        <begin position="28"/>
        <end position="175"/>
    </location>
</feature>
<sequence length="175" mass="18862">MFHVLFHRFMVSTALFLAATISAPAIAQTEGHATFRFGVGVGTEYGGLGGQVSRTTSTDRWTLGAGLTSTSTFYGETYGIALTYQRLDWIGQNSTRPDRHGLGVFIGPVGSSHRSTFSDGQWDSRSSTTYGAGVLYNFFPQGANQRSWILGLSAGYGSDSVRNVTSVGFNLGYQF</sequence>
<comment type="caution">
    <text evidence="2">The sequence shown here is derived from an EMBL/GenBank/DDBJ whole genome shotgun (WGS) entry which is preliminary data.</text>
</comment>
<evidence type="ECO:0008006" key="4">
    <source>
        <dbReference type="Google" id="ProtNLM"/>
    </source>
</evidence>
<dbReference type="EMBL" id="PIPM01000019">
    <property type="protein sequence ID" value="RUO27529.1"/>
    <property type="molecule type" value="Genomic_DNA"/>
</dbReference>
<feature type="signal peptide" evidence="1">
    <location>
        <begin position="1"/>
        <end position="27"/>
    </location>
</feature>
<dbReference type="OrthoDB" id="6398712at2"/>
<name>A0A432WCC2_9GAMM</name>
<proteinExistence type="predicted"/>
<gene>
    <name evidence="2" type="ORF">CWE11_11315</name>
</gene>
<accession>A0A432WCC2</accession>
<keyword evidence="3" id="KW-1185">Reference proteome</keyword>
<evidence type="ECO:0000256" key="1">
    <source>
        <dbReference type="SAM" id="SignalP"/>
    </source>
</evidence>
<keyword evidence="1" id="KW-0732">Signal</keyword>
<evidence type="ECO:0000313" key="2">
    <source>
        <dbReference type="EMBL" id="RUO27529.1"/>
    </source>
</evidence>
<organism evidence="2 3">
    <name type="scientific">Aliidiomarina sanyensis</name>
    <dbReference type="NCBI Taxonomy" id="1249555"/>
    <lineage>
        <taxon>Bacteria</taxon>
        <taxon>Pseudomonadati</taxon>
        <taxon>Pseudomonadota</taxon>
        <taxon>Gammaproteobacteria</taxon>
        <taxon>Alteromonadales</taxon>
        <taxon>Idiomarinaceae</taxon>
        <taxon>Aliidiomarina</taxon>
    </lineage>
</organism>
<reference evidence="2 3" key="1">
    <citation type="journal article" date="2011" name="Front. Microbiol.">
        <title>Genomic signatures of strain selection and enhancement in Bacillus atrophaeus var. globigii, a historical biowarfare simulant.</title>
        <authorList>
            <person name="Gibbons H.S."/>
            <person name="Broomall S.M."/>
            <person name="McNew L.A."/>
            <person name="Daligault H."/>
            <person name="Chapman C."/>
            <person name="Bruce D."/>
            <person name="Karavis M."/>
            <person name="Krepps M."/>
            <person name="McGregor P.A."/>
            <person name="Hong C."/>
            <person name="Park K.H."/>
            <person name="Akmal A."/>
            <person name="Feldman A."/>
            <person name="Lin J.S."/>
            <person name="Chang W.E."/>
            <person name="Higgs B.W."/>
            <person name="Demirev P."/>
            <person name="Lindquist J."/>
            <person name="Liem A."/>
            <person name="Fochler E."/>
            <person name="Read T.D."/>
            <person name="Tapia R."/>
            <person name="Johnson S."/>
            <person name="Bishop-Lilly K.A."/>
            <person name="Detter C."/>
            <person name="Han C."/>
            <person name="Sozhamannan S."/>
            <person name="Rosenzweig C.N."/>
            <person name="Skowronski E.W."/>
        </authorList>
    </citation>
    <scope>NUCLEOTIDE SEQUENCE [LARGE SCALE GENOMIC DNA]</scope>
    <source>
        <strain evidence="2 3">GYP-17</strain>
    </source>
</reference>
<protein>
    <recommendedName>
        <fullName evidence="4">Outer membrane protein beta-barrel domain-containing protein</fullName>
    </recommendedName>
</protein>